<comment type="subcellular location">
    <subcellularLocation>
        <location evidence="12">Cytoplasm</location>
    </subcellularLocation>
    <text evidence="12">About half TF is bound to the ribosome near the polypeptide exit tunnel while the other half is free in the cytoplasm.</text>
</comment>
<evidence type="ECO:0000256" key="7">
    <source>
        <dbReference type="ARBA" id="ARBA00023186"/>
    </source>
</evidence>
<dbReference type="Proteomes" id="UP000050969">
    <property type="component" value="Unassembled WGS sequence"/>
</dbReference>
<dbReference type="SUPFAM" id="SSF109998">
    <property type="entry name" value="Triger factor/SurA peptide-binding domain-like"/>
    <property type="match status" value="1"/>
</dbReference>
<dbReference type="GO" id="GO:0003755">
    <property type="term" value="F:peptidyl-prolyl cis-trans isomerase activity"/>
    <property type="evidence" value="ECO:0007669"/>
    <property type="project" value="UniProtKB-UniRule"/>
</dbReference>
<dbReference type="EMBL" id="JQCE01000005">
    <property type="protein sequence ID" value="KRO18321.1"/>
    <property type="molecule type" value="Genomic_DNA"/>
</dbReference>
<dbReference type="FunFam" id="3.10.50.40:FF:000001">
    <property type="entry name" value="Trigger factor"/>
    <property type="match status" value="1"/>
</dbReference>
<dbReference type="STRING" id="1293598.IV56_GL001453"/>
<evidence type="ECO:0000313" key="17">
    <source>
        <dbReference type="EMBL" id="KRO18321.1"/>
    </source>
</evidence>
<dbReference type="GO" id="GO:0043335">
    <property type="term" value="P:protein unfolding"/>
    <property type="evidence" value="ECO:0007669"/>
    <property type="project" value="TreeGrafter"/>
</dbReference>
<dbReference type="InterPro" id="IPR001179">
    <property type="entry name" value="PPIase_FKBP_dom"/>
</dbReference>
<dbReference type="PATRIC" id="fig|1293598.4.peg.1518"/>
<keyword evidence="15" id="KW-0175">Coiled coil</keyword>
<sequence>MVKYAMDNCKTNSRRYIMSAKWEKKGTNDGELTFEIDLDKINEGLDQAFTRVRKNLTVPGFRKGKVSRTIFNRMYGEGALYEDALNILLPDAYEAAVEEAGIEPVDQPQIDIDKMDQGEPWIIKAKVIVKPEVTLGDYKGLTVPKQDRTVTDEDVAKALEDRQKQQAELVVQEDTPAEKGDTVVIDYVGTVDGVEFDGGSAKNYSLELGSGSFIPGFEDQLIGHKSGEDVTVNVTFPEEYQASELAGKDAVFQTTIHEVKRQELPELDDDFAKDLDDGVDTLDELKAKLKEELQDQKNTAAEDAVQDAAIKQAVDNAEIKDVPEAMIDQEVHNQMDQYLGNMQRQGISPKMYYQLTGTTEEDLHKQFESDAETRVKTNLVLEAIVAAEKIEPTEDQVNAEIKDLAADYNMEESAVRQALTEDMLKHDIGVKEAIKLITDSAKEA</sequence>
<dbReference type="InterPro" id="IPR008881">
    <property type="entry name" value="Trigger_fac_ribosome-bd_bac"/>
</dbReference>
<evidence type="ECO:0000256" key="13">
    <source>
        <dbReference type="PROSITE-ProRule" id="PRU00277"/>
    </source>
</evidence>
<keyword evidence="18" id="KW-1185">Reference proteome</keyword>
<keyword evidence="12" id="KW-0963">Cytoplasm</keyword>
<dbReference type="Gene3D" id="1.10.3120.10">
    <property type="entry name" value="Trigger factor, C-terminal domain"/>
    <property type="match status" value="1"/>
</dbReference>
<evidence type="ECO:0000256" key="10">
    <source>
        <dbReference type="ARBA" id="ARBA00024849"/>
    </source>
</evidence>
<dbReference type="GO" id="GO:0044183">
    <property type="term" value="F:protein folding chaperone"/>
    <property type="evidence" value="ECO:0007669"/>
    <property type="project" value="TreeGrafter"/>
</dbReference>
<keyword evidence="7 12" id="KW-0143">Chaperone</keyword>
<comment type="similarity">
    <text evidence="2 12 14">Belongs to the FKBP-type PPIase family. Tig subfamily.</text>
</comment>
<keyword evidence="6 12" id="KW-0697">Rotamase</keyword>
<evidence type="ECO:0000256" key="6">
    <source>
        <dbReference type="ARBA" id="ARBA00023110"/>
    </source>
</evidence>
<dbReference type="Gene3D" id="3.30.70.1050">
    <property type="entry name" value="Trigger factor ribosome-binding domain"/>
    <property type="match status" value="1"/>
</dbReference>
<feature type="coiled-coil region" evidence="15">
    <location>
        <begin position="272"/>
        <end position="306"/>
    </location>
</feature>
<dbReference type="InterPro" id="IPR046357">
    <property type="entry name" value="PPIase_dom_sf"/>
</dbReference>
<evidence type="ECO:0000256" key="11">
    <source>
        <dbReference type="ARBA" id="ARBA00029986"/>
    </source>
</evidence>
<dbReference type="HAMAP" id="MF_00303">
    <property type="entry name" value="Trigger_factor_Tig"/>
    <property type="match status" value="1"/>
</dbReference>
<dbReference type="PIRSF" id="PIRSF003095">
    <property type="entry name" value="Trigger_factor"/>
    <property type="match status" value="1"/>
</dbReference>
<evidence type="ECO:0000256" key="12">
    <source>
        <dbReference type="HAMAP-Rule" id="MF_00303"/>
    </source>
</evidence>
<evidence type="ECO:0000259" key="16">
    <source>
        <dbReference type="PROSITE" id="PS50059"/>
    </source>
</evidence>
<dbReference type="GO" id="GO:0005737">
    <property type="term" value="C:cytoplasm"/>
    <property type="evidence" value="ECO:0007669"/>
    <property type="project" value="UniProtKB-SubCell"/>
</dbReference>
<dbReference type="Pfam" id="PF05698">
    <property type="entry name" value="Trigger_C"/>
    <property type="match status" value="1"/>
</dbReference>
<dbReference type="InterPro" id="IPR027304">
    <property type="entry name" value="Trigger_fact/SurA_dom_sf"/>
</dbReference>
<evidence type="ECO:0000256" key="5">
    <source>
        <dbReference type="ARBA" id="ARBA00022618"/>
    </source>
</evidence>
<dbReference type="PANTHER" id="PTHR30560:SF3">
    <property type="entry name" value="TRIGGER FACTOR-LIKE PROTEIN TIG, CHLOROPLASTIC"/>
    <property type="match status" value="1"/>
</dbReference>
<dbReference type="AlphaFoldDB" id="A0A0R2MXV7"/>
<evidence type="ECO:0000256" key="1">
    <source>
        <dbReference type="ARBA" id="ARBA00000971"/>
    </source>
</evidence>
<dbReference type="PROSITE" id="PS50059">
    <property type="entry name" value="FKBP_PPIASE"/>
    <property type="match status" value="1"/>
</dbReference>
<accession>A0A0R2MXV7</accession>
<comment type="caution">
    <text evidence="17">The sequence shown here is derived from an EMBL/GenBank/DDBJ whole genome shotgun (WGS) entry which is preliminary data.</text>
</comment>
<evidence type="ECO:0000256" key="14">
    <source>
        <dbReference type="RuleBase" id="RU003914"/>
    </source>
</evidence>
<proteinExistence type="inferred from homology"/>
<dbReference type="InterPro" id="IPR037041">
    <property type="entry name" value="Trigger_fac_C_sf"/>
</dbReference>
<evidence type="ECO:0000256" key="9">
    <source>
        <dbReference type="ARBA" id="ARBA00023306"/>
    </source>
</evidence>
<comment type="function">
    <text evidence="10 12">Involved in protein export. Acts as a chaperone by maintaining the newly synthesized protein in an open conformation. Functions as a peptidyl-prolyl cis-trans isomerase.</text>
</comment>
<dbReference type="GO" id="GO:0043022">
    <property type="term" value="F:ribosome binding"/>
    <property type="evidence" value="ECO:0007669"/>
    <property type="project" value="TreeGrafter"/>
</dbReference>
<evidence type="ECO:0000256" key="2">
    <source>
        <dbReference type="ARBA" id="ARBA00005464"/>
    </source>
</evidence>
<dbReference type="GO" id="GO:0051083">
    <property type="term" value="P:'de novo' cotranslational protein folding"/>
    <property type="evidence" value="ECO:0007669"/>
    <property type="project" value="TreeGrafter"/>
</dbReference>
<dbReference type="GO" id="GO:0051301">
    <property type="term" value="P:cell division"/>
    <property type="evidence" value="ECO:0007669"/>
    <property type="project" value="UniProtKB-KW"/>
</dbReference>
<comment type="catalytic activity">
    <reaction evidence="1 12 13">
        <text>[protein]-peptidylproline (omega=180) = [protein]-peptidylproline (omega=0)</text>
        <dbReference type="Rhea" id="RHEA:16237"/>
        <dbReference type="Rhea" id="RHEA-COMP:10747"/>
        <dbReference type="Rhea" id="RHEA-COMP:10748"/>
        <dbReference type="ChEBI" id="CHEBI:83833"/>
        <dbReference type="ChEBI" id="CHEBI:83834"/>
        <dbReference type="EC" id="5.2.1.8"/>
    </reaction>
</comment>
<dbReference type="Gene3D" id="3.10.50.40">
    <property type="match status" value="1"/>
</dbReference>
<evidence type="ECO:0000256" key="15">
    <source>
        <dbReference type="SAM" id="Coils"/>
    </source>
</evidence>
<protein>
    <recommendedName>
        <fullName evidence="4 12">Trigger factor</fullName>
        <shortName evidence="12">TF</shortName>
        <ecNumber evidence="3 12">5.2.1.8</ecNumber>
    </recommendedName>
    <alternativeName>
        <fullName evidence="11 12">PPIase</fullName>
    </alternativeName>
</protein>
<organism evidence="17 18">
    <name type="scientific">Lacticaseibacillus saniviri JCM 17471 = DSM 24301</name>
    <dbReference type="NCBI Taxonomy" id="1293598"/>
    <lineage>
        <taxon>Bacteria</taxon>
        <taxon>Bacillati</taxon>
        <taxon>Bacillota</taxon>
        <taxon>Bacilli</taxon>
        <taxon>Lactobacillales</taxon>
        <taxon>Lactobacillaceae</taxon>
        <taxon>Lacticaseibacillus</taxon>
    </lineage>
</organism>
<gene>
    <name evidence="12" type="primary">tig</name>
    <name evidence="17" type="ORF">IV56_GL001453</name>
</gene>
<dbReference type="GO" id="GO:0015031">
    <property type="term" value="P:protein transport"/>
    <property type="evidence" value="ECO:0007669"/>
    <property type="project" value="UniProtKB-UniRule"/>
</dbReference>
<keyword evidence="8 12" id="KW-0413">Isomerase</keyword>
<dbReference type="EC" id="5.2.1.8" evidence="3 12"/>
<dbReference type="SUPFAM" id="SSF54534">
    <property type="entry name" value="FKBP-like"/>
    <property type="match status" value="1"/>
</dbReference>
<dbReference type="NCBIfam" id="TIGR00115">
    <property type="entry name" value="tig"/>
    <property type="match status" value="1"/>
</dbReference>
<keyword evidence="9 12" id="KW-0131">Cell cycle</keyword>
<feature type="domain" description="PPIase FKBP-type" evidence="16">
    <location>
        <begin position="180"/>
        <end position="265"/>
    </location>
</feature>
<dbReference type="Pfam" id="PF05697">
    <property type="entry name" value="Trigger_N"/>
    <property type="match status" value="1"/>
</dbReference>
<dbReference type="InterPro" id="IPR008880">
    <property type="entry name" value="Trigger_fac_C"/>
</dbReference>
<dbReference type="Pfam" id="PF00254">
    <property type="entry name" value="FKBP_C"/>
    <property type="match status" value="1"/>
</dbReference>
<reference evidence="17 18" key="1">
    <citation type="journal article" date="2015" name="Genome Announc.">
        <title>Expanding the biotechnology potential of lactobacilli through comparative genomics of 213 strains and associated genera.</title>
        <authorList>
            <person name="Sun Z."/>
            <person name="Harris H.M."/>
            <person name="McCann A."/>
            <person name="Guo C."/>
            <person name="Argimon S."/>
            <person name="Zhang W."/>
            <person name="Yang X."/>
            <person name="Jeffery I.B."/>
            <person name="Cooney J.C."/>
            <person name="Kagawa T.F."/>
            <person name="Liu W."/>
            <person name="Song Y."/>
            <person name="Salvetti E."/>
            <person name="Wrobel A."/>
            <person name="Rasinkangas P."/>
            <person name="Parkhill J."/>
            <person name="Rea M.C."/>
            <person name="O'Sullivan O."/>
            <person name="Ritari J."/>
            <person name="Douillard F.P."/>
            <person name="Paul Ross R."/>
            <person name="Yang R."/>
            <person name="Briner A.E."/>
            <person name="Felis G.E."/>
            <person name="de Vos W.M."/>
            <person name="Barrangou R."/>
            <person name="Klaenhammer T.R."/>
            <person name="Caufield P.W."/>
            <person name="Cui Y."/>
            <person name="Zhang H."/>
            <person name="O'Toole P.W."/>
        </authorList>
    </citation>
    <scope>NUCLEOTIDE SEQUENCE [LARGE SCALE GENOMIC DNA]</scope>
    <source>
        <strain evidence="17 18">DSM 24301</strain>
    </source>
</reference>
<evidence type="ECO:0000256" key="3">
    <source>
        <dbReference type="ARBA" id="ARBA00013194"/>
    </source>
</evidence>
<dbReference type="InterPro" id="IPR005215">
    <property type="entry name" value="Trig_fac"/>
</dbReference>
<name>A0A0R2MXV7_9LACO</name>
<evidence type="ECO:0000313" key="18">
    <source>
        <dbReference type="Proteomes" id="UP000050969"/>
    </source>
</evidence>
<dbReference type="PANTHER" id="PTHR30560">
    <property type="entry name" value="TRIGGER FACTOR CHAPERONE AND PEPTIDYL-PROLYL CIS/TRANS ISOMERASE"/>
    <property type="match status" value="1"/>
</dbReference>
<comment type="domain">
    <text evidence="12">Consists of 3 domains; the N-terminus binds the ribosome, the middle domain has PPIase activity, while the C-terminus has intrinsic chaperone activity on its own.</text>
</comment>
<evidence type="ECO:0000256" key="8">
    <source>
        <dbReference type="ARBA" id="ARBA00023235"/>
    </source>
</evidence>
<dbReference type="InterPro" id="IPR036611">
    <property type="entry name" value="Trigger_fac_ribosome-bd_sf"/>
</dbReference>
<dbReference type="SUPFAM" id="SSF102735">
    <property type="entry name" value="Trigger factor ribosome-binding domain"/>
    <property type="match status" value="1"/>
</dbReference>
<evidence type="ECO:0000256" key="4">
    <source>
        <dbReference type="ARBA" id="ARBA00016902"/>
    </source>
</evidence>
<keyword evidence="5 12" id="KW-0132">Cell division</keyword>